<keyword evidence="1" id="KW-0472">Membrane</keyword>
<dbReference type="Pfam" id="PF20153">
    <property type="entry name" value="DUF6535"/>
    <property type="match status" value="1"/>
</dbReference>
<feature type="transmembrane region" description="Helical" evidence="1">
    <location>
        <begin position="67"/>
        <end position="86"/>
    </location>
</feature>
<gene>
    <name evidence="3" type="ORF">HGRIS_010134</name>
</gene>
<evidence type="ECO:0000313" key="4">
    <source>
        <dbReference type="Proteomes" id="UP001556367"/>
    </source>
</evidence>
<dbReference type="EMBL" id="JASNQZ010000012">
    <property type="protein sequence ID" value="KAL0950138.1"/>
    <property type="molecule type" value="Genomic_DNA"/>
</dbReference>
<feature type="transmembrane region" description="Helical" evidence="1">
    <location>
        <begin position="223"/>
        <end position="247"/>
    </location>
</feature>
<evidence type="ECO:0000256" key="1">
    <source>
        <dbReference type="SAM" id="Phobius"/>
    </source>
</evidence>
<feature type="domain" description="DUF6535" evidence="2">
    <location>
        <begin position="43"/>
        <end position="217"/>
    </location>
</feature>
<keyword evidence="1" id="KW-0812">Transmembrane</keyword>
<keyword evidence="1" id="KW-1133">Transmembrane helix</keyword>
<reference evidence="4" key="1">
    <citation type="submission" date="2024-06" db="EMBL/GenBank/DDBJ databases">
        <title>Multi-omics analyses provide insights into the biosynthesis of the anticancer antibiotic pleurotin in Hohenbuehelia grisea.</title>
        <authorList>
            <person name="Weaver J.A."/>
            <person name="Alberti F."/>
        </authorList>
    </citation>
    <scope>NUCLEOTIDE SEQUENCE [LARGE SCALE GENOMIC DNA]</scope>
    <source>
        <strain evidence="4">T-177</strain>
    </source>
</reference>
<dbReference type="InterPro" id="IPR045338">
    <property type="entry name" value="DUF6535"/>
</dbReference>
<evidence type="ECO:0000259" key="2">
    <source>
        <dbReference type="Pfam" id="PF20153"/>
    </source>
</evidence>
<feature type="transmembrane region" description="Helical" evidence="1">
    <location>
        <begin position="190"/>
        <end position="217"/>
    </location>
</feature>
<accession>A0ABR3J3R4</accession>
<evidence type="ECO:0000313" key="3">
    <source>
        <dbReference type="EMBL" id="KAL0950138.1"/>
    </source>
</evidence>
<proteinExistence type="predicted"/>
<dbReference type="Proteomes" id="UP001556367">
    <property type="component" value="Unassembled WGS sequence"/>
</dbReference>
<sequence>MNPSGERASEPTSLDFVLQRILRAIEDVSSVPKVEEEISARFWSVYKAEADEHDAEFLQKYNGDLDIVLIFSGLFSAVSTTFIVGMQPDLNPDPNETTQALLRLVVHSLNNTAFSGQPFDLPVWGGPSENVIWTQSLLYASLGTSVLAAFGAVLGKHWLSYYVRVGYRGTIDARCKERQQRLEGIKQWRLLAVIDVLPLLLQTSLLLFSIGIAAYLYVRQRVVGGIVIGAIALGVLFYTFIVVTSVVSQQCPFRTPVGDALRKLLIMAKARISDTNSWLKLESYGAFSFIQRWPHQEETDPPPLIKLAAFVRRTLGIHNSEPSLLVTRAPPSSALPAFAIPPHPIDSRDALAVSWILETSTDARIIATAAHIVPEIEWPLTMDAFASWLQLMNTFIDCFERGRHAKPQLRPYARDRAMATGKALLHIFFEKNNLLCASGKWAVIYDFVVREEPDSSNITWSFPDALPELSWLNDLHIEDPTDHELRFICGLVRSTFTPRLPRSAQKVDPSTIFKPRIGPVPSTLIPWITHSLLHIIPNRRPFFVAERIAEVLSSLLATSPLPTYDLLADALLGVGLLLGMPVPRDLLVISDKSYLVRTIMANVLGRIQLVLPTEGDICTWDTHSLLALALLEPVFNIREFSDVLLEQYMHVWCVRLCRSMRMRNARFVASATPPIESPYINTNYELRYDAISRLAIRLSVRSVAYYDLSSSPTEPLWAFWHLRRHLYGEPPGSGIGGTGEGHPVVDVEQALAFAEEYQRSAMCANDSERRRVYLLAAGDTLWALSTARNFNLDGILARMVAISSWAMEEPHPLALRDAGLKLLHSICTKSTMFDDDSIFAQLEPLDFFSTLRVHTSTPHPAVSQASNGKHAYGADFDRNAAYLGVVRTIVESQKCDQYLVEYGHIKTCIDMARHLLDQGQAKPLQLSTAADPWHDLFTVLVLYGWAPPDDHLFLRDLFTTASKALPREKFAVVCPIALEPLLEPRIGDDGSRFRTIQLQQRATVVMDWLRFRLSSEGEQGNETIRDMQVVIESLVGSRLGG</sequence>
<organism evidence="3 4">
    <name type="scientific">Hohenbuehelia grisea</name>
    <dbReference type="NCBI Taxonomy" id="104357"/>
    <lineage>
        <taxon>Eukaryota</taxon>
        <taxon>Fungi</taxon>
        <taxon>Dikarya</taxon>
        <taxon>Basidiomycota</taxon>
        <taxon>Agaricomycotina</taxon>
        <taxon>Agaricomycetes</taxon>
        <taxon>Agaricomycetidae</taxon>
        <taxon>Agaricales</taxon>
        <taxon>Pleurotineae</taxon>
        <taxon>Pleurotaceae</taxon>
        <taxon>Hohenbuehelia</taxon>
    </lineage>
</organism>
<protein>
    <recommendedName>
        <fullName evidence="2">DUF6535 domain-containing protein</fullName>
    </recommendedName>
</protein>
<keyword evidence="4" id="KW-1185">Reference proteome</keyword>
<name>A0ABR3J3R4_9AGAR</name>
<comment type="caution">
    <text evidence="3">The sequence shown here is derived from an EMBL/GenBank/DDBJ whole genome shotgun (WGS) entry which is preliminary data.</text>
</comment>